<dbReference type="InterPro" id="IPR005537">
    <property type="entry name" value="RAMP_III_fam"/>
</dbReference>
<evidence type="ECO:0000313" key="9">
    <source>
        <dbReference type="EMBL" id="RIV25582.1"/>
    </source>
</evidence>
<comment type="caution">
    <text evidence="9">The sequence shown here is derived from an EMBL/GenBank/DDBJ whole genome shotgun (WGS) entry which is preliminary data.</text>
</comment>
<evidence type="ECO:0000256" key="4">
    <source>
        <dbReference type="ARBA" id="ARBA00022884"/>
    </source>
</evidence>
<evidence type="ECO:0000256" key="5">
    <source>
        <dbReference type="ARBA" id="ARBA00023118"/>
    </source>
</evidence>
<gene>
    <name evidence="9" type="primary">csm5</name>
    <name evidence="9" type="ORF">DYU11_09850</name>
</gene>
<keyword evidence="4" id="KW-0694">RNA-binding</keyword>
<keyword evidence="10" id="KW-1185">Reference proteome</keyword>
<evidence type="ECO:0000256" key="6">
    <source>
        <dbReference type="ARBA" id="ARBA00031720"/>
    </source>
</evidence>
<evidence type="ECO:0000256" key="7">
    <source>
        <dbReference type="SAM" id="Coils"/>
    </source>
</evidence>
<dbReference type="Pfam" id="PF03787">
    <property type="entry name" value="RAMPs"/>
    <property type="match status" value="1"/>
</dbReference>
<dbReference type="Proteomes" id="UP000283523">
    <property type="component" value="Unassembled WGS sequence"/>
</dbReference>
<dbReference type="EMBL" id="QXED01000002">
    <property type="protein sequence ID" value="RIV25582.1"/>
    <property type="molecule type" value="Genomic_DNA"/>
</dbReference>
<proteinExistence type="inferred from homology"/>
<evidence type="ECO:0000256" key="1">
    <source>
        <dbReference type="ARBA" id="ARBA00003088"/>
    </source>
</evidence>
<reference evidence="9 10" key="1">
    <citation type="submission" date="2018-08" db="EMBL/GenBank/DDBJ databases">
        <title>Fibrisoma montanum sp. nov., isolated from Danxia mountain soil.</title>
        <authorList>
            <person name="Huang Y."/>
        </authorList>
    </citation>
    <scope>NUCLEOTIDE SEQUENCE [LARGE SCALE GENOMIC DNA]</scope>
    <source>
        <strain evidence="9 10">HYT19</strain>
    </source>
</reference>
<organism evidence="9 10">
    <name type="scientific">Fibrisoma montanum</name>
    <dbReference type="NCBI Taxonomy" id="2305895"/>
    <lineage>
        <taxon>Bacteria</taxon>
        <taxon>Pseudomonadati</taxon>
        <taxon>Bacteroidota</taxon>
        <taxon>Cytophagia</taxon>
        <taxon>Cytophagales</taxon>
        <taxon>Spirosomataceae</taxon>
        <taxon>Fibrisoma</taxon>
    </lineage>
</organism>
<dbReference type="OrthoDB" id="24360at2"/>
<dbReference type="RefSeq" id="WP_119667464.1">
    <property type="nucleotide sequence ID" value="NZ_QXED01000002.1"/>
</dbReference>
<dbReference type="GO" id="GO:0003723">
    <property type="term" value="F:RNA binding"/>
    <property type="evidence" value="ECO:0007669"/>
    <property type="project" value="UniProtKB-KW"/>
</dbReference>
<accession>A0A418MFL8</accession>
<evidence type="ECO:0000313" key="10">
    <source>
        <dbReference type="Proteomes" id="UP000283523"/>
    </source>
</evidence>
<feature type="coiled-coil region" evidence="7">
    <location>
        <begin position="415"/>
        <end position="450"/>
    </location>
</feature>
<dbReference type="GO" id="GO:0051607">
    <property type="term" value="P:defense response to virus"/>
    <property type="evidence" value="ECO:0007669"/>
    <property type="project" value="UniProtKB-KW"/>
</dbReference>
<dbReference type="InterPro" id="IPR010173">
    <property type="entry name" value="CRISPR-assoc_Csm5"/>
</dbReference>
<comment type="function">
    <text evidence="1">This subunit might be involved in maturation of a crRNA intermediate to its mature form.</text>
</comment>
<comment type="similarity">
    <text evidence="2">Belongs to the CRISPR-associated Csm5 family.</text>
</comment>
<dbReference type="NCBIfam" id="TIGR01899">
    <property type="entry name" value="cas_TM1807_csm5"/>
    <property type="match status" value="1"/>
</dbReference>
<protein>
    <recommendedName>
        <fullName evidence="3">CRISPR system Cms protein Csm5</fullName>
    </recommendedName>
    <alternativeName>
        <fullName evidence="6">CRISPR type III A-associated protein Csm5</fullName>
    </alternativeName>
</protein>
<dbReference type="AlphaFoldDB" id="A0A418MFL8"/>
<keyword evidence="7" id="KW-0175">Coiled coil</keyword>
<dbReference type="PANTHER" id="PTHR38007:SF1">
    <property type="entry name" value="CRISPR SYSTEM CMS PROTEIN CSM5"/>
    <property type="match status" value="1"/>
</dbReference>
<evidence type="ECO:0000256" key="3">
    <source>
        <dbReference type="ARBA" id="ARBA00016113"/>
    </source>
</evidence>
<feature type="domain" description="CRISPR type III-associated protein" evidence="8">
    <location>
        <begin position="8"/>
        <end position="226"/>
    </location>
</feature>
<evidence type="ECO:0000256" key="2">
    <source>
        <dbReference type="ARBA" id="ARBA00006680"/>
    </source>
</evidence>
<evidence type="ECO:0000259" key="8">
    <source>
        <dbReference type="Pfam" id="PF03787"/>
    </source>
</evidence>
<dbReference type="PANTHER" id="PTHR38007">
    <property type="entry name" value="CRISPR SYSTEM CMS PROTEIN CSM5"/>
    <property type="match status" value="1"/>
</dbReference>
<name>A0A418MFL8_9BACT</name>
<sequence length="527" mass="59434">MNTQHVLIETLTPLHIGSGRLLQGNTEYLYFANHSTVSVVDERKVLSIIGEENLDKWIDIIGRGDDLLDYLVKRKPNITPADTSKRIVRVEGKRSPGGNQTIREQIFSGNGQPMLPGSSLKGAIRTAIFNALVRQNPGAAQRINDFKEIKEFQDFKSGQSKRTVKYRGGTLEKKYTGPDPNHDVFRLLRIGDAHFNETVCLLSETLNEKGDGTFEMKNDPHDKVEQFIECIPAGAETLFRVQIPSELKARLNEIKYRDTASKIPHRERMEWTNILADININTKRLIQNELNRYQSQHLPDGALEYLDSLKGMMTGLHNNQCVIRVGFGTGYLNMTGGWAEQLWRDVANIDFKKEMADLAEGVRRNARYNSFALPKSRKMALGGIPLGFLKLTVFSESEFAAWQAQAAEREAAKLRQAEAKRIADAEKARLAAEAEAKRLEEERIKAEEAKKPKLFEGTLKQGQELDAEIAKSGKPNKVKVYAAGYESKEFDLIGYASPEPVGKVVIVKVDQLDKKKNLTQIRYSRFK</sequence>
<keyword evidence="5" id="KW-0051">Antiviral defense</keyword>